<gene>
    <name evidence="1" type="ORF">EUGRSUZ_B00931</name>
</gene>
<evidence type="ECO:0000313" key="1">
    <source>
        <dbReference type="EMBL" id="KCW84049.1"/>
    </source>
</evidence>
<dbReference type="EMBL" id="KK198754">
    <property type="protein sequence ID" value="KCW84049.1"/>
    <property type="molecule type" value="Genomic_DNA"/>
</dbReference>
<protein>
    <submittedName>
        <fullName evidence="1">Uncharacterized protein</fullName>
    </submittedName>
</protein>
<dbReference type="InParanoid" id="A0A059D0Q9"/>
<reference evidence="1" key="1">
    <citation type="submission" date="2013-07" db="EMBL/GenBank/DDBJ databases">
        <title>The genome of Eucalyptus grandis.</title>
        <authorList>
            <person name="Schmutz J."/>
            <person name="Hayes R."/>
            <person name="Myburg A."/>
            <person name="Tuskan G."/>
            <person name="Grattapaglia D."/>
            <person name="Rokhsar D.S."/>
        </authorList>
    </citation>
    <scope>NUCLEOTIDE SEQUENCE</scope>
    <source>
        <tissue evidence="1">Leaf extractions</tissue>
    </source>
</reference>
<accession>A0A059D0Q9</accession>
<dbReference type="AlphaFoldDB" id="A0A059D0Q9"/>
<name>A0A059D0Q9_EUCGR</name>
<dbReference type="Gramene" id="KCW84049">
    <property type="protein sequence ID" value="KCW84049"/>
    <property type="gene ID" value="EUGRSUZ_B00931"/>
</dbReference>
<proteinExistence type="predicted"/>
<organism evidence="1">
    <name type="scientific">Eucalyptus grandis</name>
    <name type="common">Flooded gum</name>
    <dbReference type="NCBI Taxonomy" id="71139"/>
    <lineage>
        <taxon>Eukaryota</taxon>
        <taxon>Viridiplantae</taxon>
        <taxon>Streptophyta</taxon>
        <taxon>Embryophyta</taxon>
        <taxon>Tracheophyta</taxon>
        <taxon>Spermatophyta</taxon>
        <taxon>Magnoliopsida</taxon>
        <taxon>eudicotyledons</taxon>
        <taxon>Gunneridae</taxon>
        <taxon>Pentapetalae</taxon>
        <taxon>rosids</taxon>
        <taxon>malvids</taxon>
        <taxon>Myrtales</taxon>
        <taxon>Myrtaceae</taxon>
        <taxon>Myrtoideae</taxon>
        <taxon>Eucalypteae</taxon>
        <taxon>Eucalyptus</taxon>
    </lineage>
</organism>
<sequence>MIIAEYIWSPKIGGQVPKRCRQGLVQDISYPAHKVDKGIYQCYMIRLGDMDRSLKGLDITLFLKMFEK</sequence>